<name>A0A6L6QK96_9BURK</name>
<keyword evidence="3" id="KW-0378">Hydrolase</keyword>
<dbReference type="RefSeq" id="WP_155455015.1">
    <property type="nucleotide sequence ID" value="NZ_WNKX01000011.1"/>
</dbReference>
<dbReference type="SUPFAM" id="SSF51556">
    <property type="entry name" value="Metallo-dependent hydrolases"/>
    <property type="match status" value="1"/>
</dbReference>
<accession>A0A6L6QK96</accession>
<proteinExistence type="predicted"/>
<dbReference type="PANTHER" id="PTHR22642:SF21">
    <property type="entry name" value="PERIPLASMIC PROTEIN"/>
    <property type="match status" value="1"/>
</dbReference>
<dbReference type="Gene3D" id="3.20.20.140">
    <property type="entry name" value="Metal-dependent hydrolases"/>
    <property type="match status" value="1"/>
</dbReference>
<gene>
    <name evidence="3" type="ORF">GM658_15835</name>
</gene>
<evidence type="ECO:0000259" key="2">
    <source>
        <dbReference type="Pfam" id="PF07969"/>
    </source>
</evidence>
<dbReference type="CDD" id="cd01300">
    <property type="entry name" value="YtcJ_like"/>
    <property type="match status" value="1"/>
</dbReference>
<feature type="domain" description="Amidohydrolase 3" evidence="2">
    <location>
        <begin position="68"/>
        <end position="555"/>
    </location>
</feature>
<dbReference type="InterPro" id="IPR033932">
    <property type="entry name" value="YtcJ-like"/>
</dbReference>
<dbReference type="InterPro" id="IPR032466">
    <property type="entry name" value="Metal_Hydrolase"/>
</dbReference>
<dbReference type="GO" id="GO:0016810">
    <property type="term" value="F:hydrolase activity, acting on carbon-nitrogen (but not peptide) bonds"/>
    <property type="evidence" value="ECO:0007669"/>
    <property type="project" value="InterPro"/>
</dbReference>
<evidence type="ECO:0000313" key="3">
    <source>
        <dbReference type="EMBL" id="MTW12076.1"/>
    </source>
</evidence>
<dbReference type="SUPFAM" id="SSF51338">
    <property type="entry name" value="Composite domain of metallo-dependent hydrolases"/>
    <property type="match status" value="1"/>
</dbReference>
<comment type="caution">
    <text evidence="3">The sequence shown here is derived from an EMBL/GenBank/DDBJ whole genome shotgun (WGS) entry which is preliminary data.</text>
</comment>
<dbReference type="Proteomes" id="UP000472320">
    <property type="component" value="Unassembled WGS sequence"/>
</dbReference>
<evidence type="ECO:0000256" key="1">
    <source>
        <dbReference type="SAM" id="SignalP"/>
    </source>
</evidence>
<dbReference type="EMBL" id="WNKX01000011">
    <property type="protein sequence ID" value="MTW12076.1"/>
    <property type="molecule type" value="Genomic_DNA"/>
</dbReference>
<feature type="chain" id="PRO_5026692999" evidence="1">
    <location>
        <begin position="21"/>
        <end position="586"/>
    </location>
</feature>
<organism evidence="3 4">
    <name type="scientific">Massilia eburnea</name>
    <dbReference type="NCBI Taxonomy" id="1776165"/>
    <lineage>
        <taxon>Bacteria</taxon>
        <taxon>Pseudomonadati</taxon>
        <taxon>Pseudomonadota</taxon>
        <taxon>Betaproteobacteria</taxon>
        <taxon>Burkholderiales</taxon>
        <taxon>Oxalobacteraceae</taxon>
        <taxon>Telluria group</taxon>
        <taxon>Massilia</taxon>
    </lineage>
</organism>
<reference evidence="3 4" key="1">
    <citation type="submission" date="2019-11" db="EMBL/GenBank/DDBJ databases">
        <title>Type strains purchased from KCTC, JCM and DSMZ.</title>
        <authorList>
            <person name="Lu H."/>
        </authorList>
    </citation>
    <scope>NUCLEOTIDE SEQUENCE [LARGE SCALE GENOMIC DNA]</scope>
    <source>
        <strain evidence="3 4">JCM 31587</strain>
    </source>
</reference>
<dbReference type="Gene3D" id="2.30.40.10">
    <property type="entry name" value="Urease, subunit C, domain 1"/>
    <property type="match status" value="1"/>
</dbReference>
<protein>
    <submittedName>
        <fullName evidence="3">Amidohydrolase family protein</fullName>
    </submittedName>
</protein>
<dbReference type="PANTHER" id="PTHR22642">
    <property type="entry name" value="IMIDAZOLONEPROPIONASE"/>
    <property type="match status" value="1"/>
</dbReference>
<dbReference type="InterPro" id="IPR011059">
    <property type="entry name" value="Metal-dep_hydrolase_composite"/>
</dbReference>
<dbReference type="InterPro" id="IPR013108">
    <property type="entry name" value="Amidohydro_3"/>
</dbReference>
<feature type="signal peptide" evidence="1">
    <location>
        <begin position="1"/>
        <end position="20"/>
    </location>
</feature>
<keyword evidence="4" id="KW-1185">Reference proteome</keyword>
<dbReference type="Gene3D" id="3.10.310.70">
    <property type="match status" value="1"/>
</dbReference>
<sequence>MKRPMLAAALLAAGLSQAYATDMIITNGKVATMTREGSYAQAVAIKNGLITSVGSNAQVLKLKKPGTQVIDAGGRTVIPGLNDSHLHIIREGLNYNAELRWDGVTSLKRAMQMLREQAARTPDGAWIKVVGGFNEFQFEEKRLPTLEEINEAVPDKPVFILYLYGLGFVNRKGIEVLGYDKDTRYKDGEVELGADGKPTGLLVAKPNAMVLYSTLGKTGALPREQQLNSTIQYYHEMNRLGVTSAIDAGGGGQAYPDDYAVSLELAKDGKLTVRTSYYLFAQKPGKELEDYQRWLTMTKPGRNEHMFYANGYLTEGAGENLVRSAADFENFLEPRPEMPAQMESELEPVLRLLVKNRWPFRIHATYGESIERDLAVIEKINREMPFNGLRWFFDHAETISDEQLARVKKLGGGIAVQDRMYFQGEHYWQRYGAQTRQMPPIRKMLDMKMPVGLGTDGTRVSSYGPWPSIYWAVTGKTAGGMSMWQPKDRLTRYEALKLMTQGSAWFSGEEKQKGQIAKGQYADLVILPKDYFSIPEAEIKTLESALTVVNGRIVHAGPDFARYSPELLPVQPEWSPVKAYGGYQNQ</sequence>
<dbReference type="AlphaFoldDB" id="A0A6L6QK96"/>
<evidence type="ECO:0000313" key="4">
    <source>
        <dbReference type="Proteomes" id="UP000472320"/>
    </source>
</evidence>
<dbReference type="OrthoDB" id="9031471at2"/>
<dbReference type="Pfam" id="PF07969">
    <property type="entry name" value="Amidohydro_3"/>
    <property type="match status" value="1"/>
</dbReference>
<keyword evidence="1" id="KW-0732">Signal</keyword>